<organism evidence="2 3">
    <name type="scientific">Microbaculum marinisediminis</name>
    <dbReference type="NCBI Taxonomy" id="2931392"/>
    <lineage>
        <taxon>Bacteria</taxon>
        <taxon>Pseudomonadati</taxon>
        <taxon>Pseudomonadota</taxon>
        <taxon>Alphaproteobacteria</taxon>
        <taxon>Hyphomicrobiales</taxon>
        <taxon>Tepidamorphaceae</taxon>
        <taxon>Microbaculum</taxon>
    </lineage>
</organism>
<evidence type="ECO:0000259" key="1">
    <source>
        <dbReference type="Pfam" id="PF02538"/>
    </source>
</evidence>
<proteinExistence type="predicted"/>
<comment type="caution">
    <text evidence="2">The sequence shown here is derived from an EMBL/GenBank/DDBJ whole genome shotgun (WGS) entry which is preliminary data.</text>
</comment>
<dbReference type="GO" id="GO:0005829">
    <property type="term" value="C:cytosol"/>
    <property type="evidence" value="ECO:0007669"/>
    <property type="project" value="TreeGrafter"/>
</dbReference>
<sequence>MDPMTFSIIRHRLFRIIDEAVITLKHVSGSAITNEGHDLMVSLYRADGSLLMGGVGFLHHLTSAAEACKAIIRRFEGRIREGDVFLLNDPYTAALHTSDIYLVAPIHYDGKLVAWSACFVHVYDIGAMNPGGFSPQSPDIFTEGFSSPGIKIVDQGEMVDDVLDTMLNMVRSPEMVTLDLRSMIACNNVARERMQALIEKYGPETVDAAGSELIRQSEDLFRARLRELPDGSWQSRQYLDVDGETAVVRLTMTKSDDRLVFDFTGSSPQSRYAINCTKWASLGGLFAPLFPLLCYDITWNEGVIEPVEMIAPDGSIVNCTRPAPVSVATVAAIQSVNNAACATIGKMLAASEKYRSQATAVWHANHFAIFKFGRNQKGGESIGILTETFAGAGGARSFADGVEIGGEIPNPISRMANVETVEANFPVRYLFRKRMTDSGGPGEWRGGTGGELAIVPHKAPDGGIHYVISGKGARHPMSDGLAGGYPGAPNRYLWIKHDEVPGEGGVQDDRLDGRAEPVSWGVFPLMGKDALYVRWNGGGGYGDPLARDPDRVAGDVREGLVSRSAAEEIYGVALGEGGAVDQAETERLRKGRMAARLGRELV</sequence>
<dbReference type="Pfam" id="PF02538">
    <property type="entry name" value="Hydantoinase_B"/>
    <property type="match status" value="1"/>
</dbReference>
<dbReference type="GO" id="GO:0017168">
    <property type="term" value="F:5-oxoprolinase (ATP-hydrolyzing) activity"/>
    <property type="evidence" value="ECO:0007669"/>
    <property type="project" value="TreeGrafter"/>
</dbReference>
<protein>
    <submittedName>
        <fullName evidence="2">Hydantoinase B/oxoprolinase family protein</fullName>
    </submittedName>
</protein>
<dbReference type="EMBL" id="JALIDZ010000012">
    <property type="protein sequence ID" value="MCT8974423.1"/>
    <property type="molecule type" value="Genomic_DNA"/>
</dbReference>
<dbReference type="PANTHER" id="PTHR11365">
    <property type="entry name" value="5-OXOPROLINASE RELATED"/>
    <property type="match status" value="1"/>
</dbReference>
<keyword evidence="3" id="KW-1185">Reference proteome</keyword>
<accession>A0AAW5R683</accession>
<dbReference type="AlphaFoldDB" id="A0AAW5R683"/>
<dbReference type="RefSeq" id="WP_261618010.1">
    <property type="nucleotide sequence ID" value="NZ_JALIDZ010000012.1"/>
</dbReference>
<evidence type="ECO:0000313" key="3">
    <source>
        <dbReference type="Proteomes" id="UP001320898"/>
    </source>
</evidence>
<dbReference type="InterPro" id="IPR003692">
    <property type="entry name" value="Hydantoinase_B"/>
</dbReference>
<evidence type="ECO:0000313" key="2">
    <source>
        <dbReference type="EMBL" id="MCT8974423.1"/>
    </source>
</evidence>
<name>A0AAW5R683_9HYPH</name>
<dbReference type="InterPro" id="IPR045079">
    <property type="entry name" value="Oxoprolinase-like"/>
</dbReference>
<dbReference type="PANTHER" id="PTHR11365:SF23">
    <property type="entry name" value="HYPOTHETICAL 5-OXOPROLINASE (EUROFUNG)-RELATED"/>
    <property type="match status" value="1"/>
</dbReference>
<gene>
    <name evidence="2" type="ORF">MUB46_21350</name>
</gene>
<reference evidence="2 3" key="1">
    <citation type="submission" date="2022-04" db="EMBL/GenBank/DDBJ databases">
        <authorList>
            <person name="Ye Y.-Q."/>
            <person name="Du Z.-J."/>
        </authorList>
    </citation>
    <scope>NUCLEOTIDE SEQUENCE [LARGE SCALE GENOMIC DNA]</scope>
    <source>
        <strain evidence="2 3">A6E488</strain>
    </source>
</reference>
<feature type="domain" description="Hydantoinase B/oxoprolinase" evidence="1">
    <location>
        <begin position="2"/>
        <end position="544"/>
    </location>
</feature>
<dbReference type="GO" id="GO:0006749">
    <property type="term" value="P:glutathione metabolic process"/>
    <property type="evidence" value="ECO:0007669"/>
    <property type="project" value="TreeGrafter"/>
</dbReference>
<dbReference type="Proteomes" id="UP001320898">
    <property type="component" value="Unassembled WGS sequence"/>
</dbReference>